<comment type="caution">
    <text evidence="2">The sequence shown here is derived from an EMBL/GenBank/DDBJ whole genome shotgun (WGS) entry which is preliminary data.</text>
</comment>
<dbReference type="Proteomes" id="UP000054632">
    <property type="component" value="Unassembled WGS sequence"/>
</dbReference>
<name>A0A0V1ENF7_TRIPS</name>
<proteinExistence type="predicted"/>
<dbReference type="PANTHER" id="PTHR46466">
    <property type="entry name" value="GLYOXALASE DOMAIN-CONTAINING PROTEIN 4"/>
    <property type="match status" value="1"/>
</dbReference>
<protein>
    <submittedName>
        <fullName evidence="2">Glyoxalase 1</fullName>
    </submittedName>
</protein>
<dbReference type="InterPro" id="IPR029068">
    <property type="entry name" value="Glyas_Bleomycin-R_OHBP_Dase"/>
</dbReference>
<evidence type="ECO:0000313" key="3">
    <source>
        <dbReference type="Proteomes" id="UP000054632"/>
    </source>
</evidence>
<dbReference type="Pfam" id="PF00903">
    <property type="entry name" value="Glyoxalase"/>
    <property type="match status" value="1"/>
</dbReference>
<evidence type="ECO:0000313" key="2">
    <source>
        <dbReference type="EMBL" id="KRY75323.1"/>
    </source>
</evidence>
<dbReference type="PROSITE" id="PS51819">
    <property type="entry name" value="VOC"/>
    <property type="match status" value="1"/>
</dbReference>
<dbReference type="InterPro" id="IPR037523">
    <property type="entry name" value="VOC_core"/>
</dbReference>
<organism evidence="2 3">
    <name type="scientific">Trichinella pseudospiralis</name>
    <name type="common">Parasitic roundworm</name>
    <dbReference type="NCBI Taxonomy" id="6337"/>
    <lineage>
        <taxon>Eukaryota</taxon>
        <taxon>Metazoa</taxon>
        <taxon>Ecdysozoa</taxon>
        <taxon>Nematoda</taxon>
        <taxon>Enoplea</taxon>
        <taxon>Dorylaimia</taxon>
        <taxon>Trichinellida</taxon>
        <taxon>Trichinellidae</taxon>
        <taxon>Trichinella</taxon>
    </lineage>
</organism>
<dbReference type="EMBL" id="JYDR01000019">
    <property type="protein sequence ID" value="KRY75323.1"/>
    <property type="molecule type" value="Genomic_DNA"/>
</dbReference>
<accession>A0A0V1ENF7</accession>
<dbReference type="SUPFAM" id="SSF54593">
    <property type="entry name" value="Glyoxalase/Bleomycin resistance protein/Dihydroxybiphenyl dioxygenase"/>
    <property type="match status" value="2"/>
</dbReference>
<reference evidence="2 3" key="1">
    <citation type="submission" date="2015-01" db="EMBL/GenBank/DDBJ databases">
        <title>Evolution of Trichinella species and genotypes.</title>
        <authorList>
            <person name="Korhonen P.K."/>
            <person name="Edoardo P."/>
            <person name="Giuseppe L.R."/>
            <person name="Gasser R.B."/>
        </authorList>
    </citation>
    <scope>NUCLEOTIDE SEQUENCE [LARGE SCALE GENOMIC DNA]</scope>
    <source>
        <strain evidence="2">ISS13</strain>
    </source>
</reference>
<gene>
    <name evidence="2" type="primary">glod-4</name>
    <name evidence="2" type="ORF">T4A_7554</name>
</gene>
<feature type="domain" description="VOC" evidence="1">
    <location>
        <begin position="4"/>
        <end position="125"/>
    </location>
</feature>
<dbReference type="InterPro" id="IPR043193">
    <property type="entry name" value="GLOD4"/>
</dbReference>
<dbReference type="AlphaFoldDB" id="A0A0V1ENF7"/>
<evidence type="ECO:0000259" key="1">
    <source>
        <dbReference type="PROSITE" id="PS51819"/>
    </source>
</evidence>
<sequence>MELQPLHYVIRTADRAKTVEFYTKTLGMKILRHEEFSDPCKAMCNGPFDGKWSKTMLGYGPEEAHFVIEVVYNYGVTKYDLGSFFGAFTIKSHDVFESARDKSRVDSEFICIRDCNGYLFCIFNTPNDNNKGTGLQCKLDAAICKLFSDPFCKLALNVRNLKRSVGKLKMNSITCNHMISWENFKDYYSNFDEAKVVYASPTSASIHFNESDFELELVELRDQPFLSGSGCGRIAFAVPSDLLLHLQEKFSSTEGKILNNITSLETPGKATVEVLILADPDGHEICLVGREGFMQLCVMDPKGAELFNTAIQEERELRLIAESFGG</sequence>
<dbReference type="Pfam" id="PF21701">
    <property type="entry name" value="GLOD4_C"/>
    <property type="match status" value="1"/>
</dbReference>
<dbReference type="PANTHER" id="PTHR46466:SF1">
    <property type="entry name" value="GLYOXALASE DOMAIN-CONTAINING PROTEIN 4"/>
    <property type="match status" value="1"/>
</dbReference>
<dbReference type="InterPro" id="IPR004360">
    <property type="entry name" value="Glyas_Fos-R_dOase_dom"/>
</dbReference>
<dbReference type="Gene3D" id="3.10.180.10">
    <property type="entry name" value="2,3-Dihydroxybiphenyl 1,2-Dioxygenase, domain 1"/>
    <property type="match status" value="2"/>
</dbReference>